<dbReference type="InterPro" id="IPR029026">
    <property type="entry name" value="tRNA_m1G_MTases_N"/>
</dbReference>
<feature type="repeat" description="PPR" evidence="2">
    <location>
        <begin position="487"/>
        <end position="517"/>
    </location>
</feature>
<dbReference type="EMBL" id="JAXQNO010000019">
    <property type="protein sequence ID" value="KAK4774299.1"/>
    <property type="molecule type" value="Genomic_DNA"/>
</dbReference>
<dbReference type="InterPro" id="IPR002885">
    <property type="entry name" value="PPR_rpt"/>
</dbReference>
<dbReference type="GO" id="GO:0008168">
    <property type="term" value="F:methyltransferase activity"/>
    <property type="evidence" value="ECO:0007669"/>
    <property type="project" value="InterPro"/>
</dbReference>
<feature type="repeat" description="PPR" evidence="2">
    <location>
        <begin position="595"/>
        <end position="629"/>
    </location>
</feature>
<dbReference type="InterPro" id="IPR011990">
    <property type="entry name" value="TPR-like_helical_dom_sf"/>
</dbReference>
<evidence type="ECO:0000256" key="2">
    <source>
        <dbReference type="PROSITE-ProRule" id="PRU00708"/>
    </source>
</evidence>
<dbReference type="GO" id="GO:0006364">
    <property type="term" value="P:rRNA processing"/>
    <property type="evidence" value="ECO:0007669"/>
    <property type="project" value="InterPro"/>
</dbReference>
<dbReference type="CDD" id="cd18081">
    <property type="entry name" value="RlmH-like"/>
    <property type="match status" value="1"/>
</dbReference>
<feature type="repeat" description="PPR" evidence="2">
    <location>
        <begin position="560"/>
        <end position="594"/>
    </location>
</feature>
<name>A0AAN7KZE2_TRANT</name>
<feature type="repeat" description="PPR" evidence="2">
    <location>
        <begin position="665"/>
        <end position="699"/>
    </location>
</feature>
<dbReference type="SUPFAM" id="SSF75217">
    <property type="entry name" value="alpha/beta knot"/>
    <property type="match status" value="1"/>
</dbReference>
<proteinExistence type="predicted"/>
<dbReference type="SUPFAM" id="SSF81901">
    <property type="entry name" value="HCP-like"/>
    <property type="match status" value="2"/>
</dbReference>
<dbReference type="NCBIfam" id="TIGR00756">
    <property type="entry name" value="PPR"/>
    <property type="match status" value="8"/>
</dbReference>
<dbReference type="AlphaFoldDB" id="A0AAN7KZE2"/>
<sequence length="837" mass="93175">MLWVWYGVGCGGGGVALFEWDRQGPRLFMSSVLCSSSSMASLITANLYTVSSTASAGRRCNYTGQSVRAVPIRILSVGKKRSAGVQLIVDEYIHKLRHYCAVEDIQVRSNPKNARDVLAQVDDEDAAVMSLIRPEEWVVLLDERGMDIRSEELGDLIGDAGNKGVSKISFCVGGPHGHGKKLRDRANRSIKLSSLVLNHQVALIVLMEQLYRKGGSTEQLLSGSASALVVPPLVVSLLRTPLRRRLRSTSMALSISIACGESSPSLFLSAQVFFLRLIDKTFNVFKLNAAEILSLRPHIDPCSRSNSQNELEDLVENFDAEWWLETKNWFSGEVGFGGKGDPQAVYNVLDGLLKGSLERLRTMRESITLMGTSDAACIHQIVYRHHLGTMRKLCAEGKLEAALQLRKNMIQRGVIPDLFSHNYLIGGLCKSGKLDRADSLFGEMLELGPYPNCVTYNIYIKGYCLINNVDKAFCLFSNMVNTGVQPNRITCNILVHALCNRGLVEDAREVLEKIIEGDGDTVSSDLMTSTILMDGYFKSGNMVEALLMWNNVAKEEKKADLVAYNVLVNGFILNMEIKHAFASFGEILKRGFLPDIFTYNTLISGLCKEGKFLEASYIHSVMSKNEIPPDQISFKTIIQGLCIYGDVARANEYLQQMLENSMIPDPLVWNCIIDGYGRTGDINRALVIREQMLAFGVVPNVFTYNALILAHLKKEDFASAYSLKKEMQLKGVTGDVVTYNILIGSACNLGSISYALQLYDEMLRMGCKPDMITYSELVRGYCNKGQIDCAEDIFTQIVKLGLSGDHVPFKIIFNTYGRLWQHEKALNFYSKWMMKSN</sequence>
<evidence type="ECO:0000313" key="4">
    <source>
        <dbReference type="Proteomes" id="UP001346149"/>
    </source>
</evidence>
<keyword evidence="4" id="KW-1185">Reference proteome</keyword>
<dbReference type="PANTHER" id="PTHR47942">
    <property type="entry name" value="TETRATRICOPEPTIDE REPEAT (TPR)-LIKE SUPERFAMILY PROTEIN-RELATED"/>
    <property type="match status" value="1"/>
</dbReference>
<reference evidence="3 4" key="1">
    <citation type="journal article" date="2023" name="Hortic Res">
        <title>Pangenome of water caltrop reveals structural variations and asymmetric subgenome divergence after allopolyploidization.</title>
        <authorList>
            <person name="Zhang X."/>
            <person name="Chen Y."/>
            <person name="Wang L."/>
            <person name="Yuan Y."/>
            <person name="Fang M."/>
            <person name="Shi L."/>
            <person name="Lu R."/>
            <person name="Comes H.P."/>
            <person name="Ma Y."/>
            <person name="Chen Y."/>
            <person name="Huang G."/>
            <person name="Zhou Y."/>
            <person name="Zheng Z."/>
            <person name="Qiu Y."/>
        </authorList>
    </citation>
    <scope>NUCLEOTIDE SEQUENCE [LARGE SCALE GENOMIC DNA]</scope>
    <source>
        <strain evidence="3">F231</strain>
    </source>
</reference>
<comment type="caution">
    <text evidence="3">The sequence shown here is derived from an EMBL/GenBank/DDBJ whole genome shotgun (WGS) entry which is preliminary data.</text>
</comment>
<dbReference type="Pfam" id="PF02590">
    <property type="entry name" value="SPOUT_MTase"/>
    <property type="match status" value="1"/>
</dbReference>
<dbReference type="Pfam" id="PF01535">
    <property type="entry name" value="PPR"/>
    <property type="match status" value="2"/>
</dbReference>
<evidence type="ECO:0000313" key="3">
    <source>
        <dbReference type="EMBL" id="KAK4774299.1"/>
    </source>
</evidence>
<dbReference type="Gene3D" id="3.40.1280.10">
    <property type="match status" value="1"/>
</dbReference>
<evidence type="ECO:0008006" key="5">
    <source>
        <dbReference type="Google" id="ProtNLM"/>
    </source>
</evidence>
<dbReference type="PROSITE" id="PS51375">
    <property type="entry name" value="PPR"/>
    <property type="match status" value="10"/>
</dbReference>
<feature type="repeat" description="PPR" evidence="2">
    <location>
        <begin position="700"/>
        <end position="734"/>
    </location>
</feature>
<dbReference type="InterPro" id="IPR051222">
    <property type="entry name" value="PPR/CCM1_RNA-binding"/>
</dbReference>
<dbReference type="PANTHER" id="PTHR47942:SF16">
    <property type="entry name" value="PENTATRICOPEPTIDE REPEAT DOMAIN CONTAINING PROTEIN-RELATED"/>
    <property type="match status" value="1"/>
</dbReference>
<dbReference type="Proteomes" id="UP001346149">
    <property type="component" value="Unassembled WGS sequence"/>
</dbReference>
<dbReference type="Pfam" id="PF13041">
    <property type="entry name" value="PPR_2"/>
    <property type="match status" value="5"/>
</dbReference>
<dbReference type="InterPro" id="IPR029028">
    <property type="entry name" value="Alpha/beta_knot_MTases"/>
</dbReference>
<feature type="repeat" description="PPR" evidence="2">
    <location>
        <begin position="417"/>
        <end position="451"/>
    </location>
</feature>
<keyword evidence="1" id="KW-0677">Repeat</keyword>
<organism evidence="3 4">
    <name type="scientific">Trapa natans</name>
    <name type="common">Water chestnut</name>
    <dbReference type="NCBI Taxonomy" id="22666"/>
    <lineage>
        <taxon>Eukaryota</taxon>
        <taxon>Viridiplantae</taxon>
        <taxon>Streptophyta</taxon>
        <taxon>Embryophyta</taxon>
        <taxon>Tracheophyta</taxon>
        <taxon>Spermatophyta</taxon>
        <taxon>Magnoliopsida</taxon>
        <taxon>eudicotyledons</taxon>
        <taxon>Gunneridae</taxon>
        <taxon>Pentapetalae</taxon>
        <taxon>rosids</taxon>
        <taxon>malvids</taxon>
        <taxon>Myrtales</taxon>
        <taxon>Lythraceae</taxon>
        <taxon>Trapa</taxon>
    </lineage>
</organism>
<dbReference type="Gene3D" id="1.25.40.10">
    <property type="entry name" value="Tetratricopeptide repeat domain"/>
    <property type="match status" value="5"/>
</dbReference>
<dbReference type="InterPro" id="IPR003742">
    <property type="entry name" value="RlmH-like"/>
</dbReference>
<feature type="repeat" description="PPR" evidence="2">
    <location>
        <begin position="630"/>
        <end position="664"/>
    </location>
</feature>
<feature type="repeat" description="PPR" evidence="2">
    <location>
        <begin position="452"/>
        <end position="486"/>
    </location>
</feature>
<gene>
    <name evidence="3" type="ORF">SAY86_009234</name>
</gene>
<accession>A0AAN7KZE2</accession>
<protein>
    <recommendedName>
        <fullName evidence="5">Pentatricopeptide repeat-containing protein</fullName>
    </recommendedName>
</protein>
<feature type="repeat" description="PPR" evidence="2">
    <location>
        <begin position="735"/>
        <end position="769"/>
    </location>
</feature>
<feature type="repeat" description="PPR" evidence="2">
    <location>
        <begin position="770"/>
        <end position="804"/>
    </location>
</feature>
<evidence type="ECO:0000256" key="1">
    <source>
        <dbReference type="ARBA" id="ARBA00022737"/>
    </source>
</evidence>